<keyword evidence="2 5" id="KW-0812">Transmembrane</keyword>
<proteinExistence type="predicted"/>
<dbReference type="InterPro" id="IPR011547">
    <property type="entry name" value="SLC26A/SulP_dom"/>
</dbReference>
<dbReference type="InParanoid" id="E9HVK5"/>
<feature type="domain" description="SLC26A/SulP transporter" evidence="6">
    <location>
        <begin position="72"/>
        <end position="98"/>
    </location>
</feature>
<dbReference type="InterPro" id="IPR001902">
    <property type="entry name" value="SLC26A/SulP_fam"/>
</dbReference>
<evidence type="ECO:0000259" key="6">
    <source>
        <dbReference type="Pfam" id="PF00916"/>
    </source>
</evidence>
<keyword evidence="8" id="KW-1185">Reference proteome</keyword>
<organism evidence="7 8">
    <name type="scientific">Daphnia pulex</name>
    <name type="common">Water flea</name>
    <dbReference type="NCBI Taxonomy" id="6669"/>
    <lineage>
        <taxon>Eukaryota</taxon>
        <taxon>Metazoa</taxon>
        <taxon>Ecdysozoa</taxon>
        <taxon>Arthropoda</taxon>
        <taxon>Crustacea</taxon>
        <taxon>Branchiopoda</taxon>
        <taxon>Diplostraca</taxon>
        <taxon>Cladocera</taxon>
        <taxon>Anomopoda</taxon>
        <taxon>Daphniidae</taxon>
        <taxon>Daphnia</taxon>
    </lineage>
</organism>
<reference evidence="7 8" key="1">
    <citation type="journal article" date="2011" name="Science">
        <title>The ecoresponsive genome of Daphnia pulex.</title>
        <authorList>
            <person name="Colbourne J.K."/>
            <person name="Pfrender M.E."/>
            <person name="Gilbert D."/>
            <person name="Thomas W.K."/>
            <person name="Tucker A."/>
            <person name="Oakley T.H."/>
            <person name="Tokishita S."/>
            <person name="Aerts A."/>
            <person name="Arnold G.J."/>
            <person name="Basu M.K."/>
            <person name="Bauer D.J."/>
            <person name="Caceres C.E."/>
            <person name="Carmel L."/>
            <person name="Casola C."/>
            <person name="Choi J.H."/>
            <person name="Detter J.C."/>
            <person name="Dong Q."/>
            <person name="Dusheyko S."/>
            <person name="Eads B.D."/>
            <person name="Frohlich T."/>
            <person name="Geiler-Samerotte K.A."/>
            <person name="Gerlach D."/>
            <person name="Hatcher P."/>
            <person name="Jogdeo S."/>
            <person name="Krijgsveld J."/>
            <person name="Kriventseva E.V."/>
            <person name="Kultz D."/>
            <person name="Laforsch C."/>
            <person name="Lindquist E."/>
            <person name="Lopez J."/>
            <person name="Manak J.R."/>
            <person name="Muller J."/>
            <person name="Pangilinan J."/>
            <person name="Patwardhan R.P."/>
            <person name="Pitluck S."/>
            <person name="Pritham E.J."/>
            <person name="Rechtsteiner A."/>
            <person name="Rho M."/>
            <person name="Rogozin I.B."/>
            <person name="Sakarya O."/>
            <person name="Salamov A."/>
            <person name="Schaack S."/>
            <person name="Shapiro H."/>
            <person name="Shiga Y."/>
            <person name="Skalitzky C."/>
            <person name="Smith Z."/>
            <person name="Souvorov A."/>
            <person name="Sung W."/>
            <person name="Tang Z."/>
            <person name="Tsuchiya D."/>
            <person name="Tu H."/>
            <person name="Vos H."/>
            <person name="Wang M."/>
            <person name="Wolf Y.I."/>
            <person name="Yamagata H."/>
            <person name="Yamada T."/>
            <person name="Ye Y."/>
            <person name="Shaw J.R."/>
            <person name="Andrews J."/>
            <person name="Crease T.J."/>
            <person name="Tang H."/>
            <person name="Lucas S.M."/>
            <person name="Robertson H.M."/>
            <person name="Bork P."/>
            <person name="Koonin E.V."/>
            <person name="Zdobnov E.M."/>
            <person name="Grigoriev I.V."/>
            <person name="Lynch M."/>
            <person name="Boore J.L."/>
        </authorList>
    </citation>
    <scope>NUCLEOTIDE SEQUENCE [LARGE SCALE GENOMIC DNA]</scope>
</reference>
<dbReference type="KEGG" id="dpx:DAPPUDRAFT_266815"/>
<dbReference type="STRING" id="6669.E9HVK5"/>
<evidence type="ECO:0000256" key="1">
    <source>
        <dbReference type="ARBA" id="ARBA00004141"/>
    </source>
</evidence>
<dbReference type="OrthoDB" id="6379988at2759"/>
<sequence length="294" mass="31893">MKRAVEHSNNGDPTFPIEESKVNNLKSMGTCYEWKRKARSKVKGACTVELLRRRYPILKWLPSYNWDFAVYDIIAGITVGLTTIPQEIAYAAVAGLPLQECSIGPTAVMSLMTFSYASEGGPIYSTLLAFLAGWLELVAGLLNLAAALTVSSTQVKGLFGLKLKGSSFIETWRGFFENITKCNPWDSALANSKRTDATQEMIALGVGTILGSLFSSMPVTASFGRISVQAASGAKTPLTNIYGGILVLLALGFLMPSLAYIPKAILASVIIPSVIFMVELEELKPMLEEQKYVC</sequence>
<gene>
    <name evidence="7" type="ORF">DAPPUDRAFT_266815</name>
</gene>
<evidence type="ECO:0000256" key="4">
    <source>
        <dbReference type="ARBA" id="ARBA00023136"/>
    </source>
</evidence>
<accession>E9HVK5</accession>
<evidence type="ECO:0000313" key="8">
    <source>
        <dbReference type="Proteomes" id="UP000000305"/>
    </source>
</evidence>
<dbReference type="HOGENOM" id="CLU_947515_0_0_1"/>
<dbReference type="EMBL" id="GL732861">
    <property type="protein sequence ID" value="EFX64218.1"/>
    <property type="molecule type" value="Genomic_DNA"/>
</dbReference>
<feature type="domain" description="SLC26A/SulP transporter" evidence="6">
    <location>
        <begin position="191"/>
        <end position="288"/>
    </location>
</feature>
<evidence type="ECO:0000313" key="7">
    <source>
        <dbReference type="EMBL" id="EFX64218.1"/>
    </source>
</evidence>
<dbReference type="PhylomeDB" id="E9HVK5"/>
<dbReference type="eggNOG" id="KOG0236">
    <property type="taxonomic scope" value="Eukaryota"/>
</dbReference>
<dbReference type="AlphaFoldDB" id="E9HVK5"/>
<feature type="transmembrane region" description="Helical" evidence="5">
    <location>
        <begin position="241"/>
        <end position="261"/>
    </location>
</feature>
<keyword evidence="4 5" id="KW-0472">Membrane</keyword>
<keyword evidence="3 5" id="KW-1133">Transmembrane helix</keyword>
<dbReference type="PANTHER" id="PTHR11814">
    <property type="entry name" value="SULFATE TRANSPORTER"/>
    <property type="match status" value="1"/>
</dbReference>
<dbReference type="GO" id="GO:0016020">
    <property type="term" value="C:membrane"/>
    <property type="evidence" value="ECO:0007669"/>
    <property type="project" value="UniProtKB-SubCell"/>
</dbReference>
<comment type="subcellular location">
    <subcellularLocation>
        <location evidence="1">Membrane</location>
        <topology evidence="1">Multi-pass membrane protein</topology>
    </subcellularLocation>
</comment>
<dbReference type="Proteomes" id="UP000000305">
    <property type="component" value="Unassembled WGS sequence"/>
</dbReference>
<evidence type="ECO:0000256" key="3">
    <source>
        <dbReference type="ARBA" id="ARBA00022989"/>
    </source>
</evidence>
<feature type="transmembrane region" description="Helical" evidence="5">
    <location>
        <begin position="201"/>
        <end position="221"/>
    </location>
</feature>
<evidence type="ECO:0000256" key="5">
    <source>
        <dbReference type="SAM" id="Phobius"/>
    </source>
</evidence>
<dbReference type="Pfam" id="PF00916">
    <property type="entry name" value="Sulfate_transp"/>
    <property type="match status" value="2"/>
</dbReference>
<name>E9HVK5_DAPPU</name>
<dbReference type="GO" id="GO:0055085">
    <property type="term" value="P:transmembrane transport"/>
    <property type="evidence" value="ECO:0007669"/>
    <property type="project" value="InterPro"/>
</dbReference>
<evidence type="ECO:0000256" key="2">
    <source>
        <dbReference type="ARBA" id="ARBA00022692"/>
    </source>
</evidence>
<protein>
    <recommendedName>
        <fullName evidence="6">SLC26A/SulP transporter domain-containing protein</fullName>
    </recommendedName>
</protein>